<reference evidence="8" key="2">
    <citation type="submission" date="2023-05" db="EMBL/GenBank/DDBJ databases">
        <authorList>
            <consortium name="Lawrence Berkeley National Laboratory"/>
            <person name="Steindorff A."/>
            <person name="Hensen N."/>
            <person name="Bonometti L."/>
            <person name="Westerberg I."/>
            <person name="Brannstrom I.O."/>
            <person name="Guillou S."/>
            <person name="Cros-Aarteil S."/>
            <person name="Calhoun S."/>
            <person name="Haridas S."/>
            <person name="Kuo A."/>
            <person name="Mondo S."/>
            <person name="Pangilinan J."/>
            <person name="Riley R."/>
            <person name="Labutti K."/>
            <person name="Andreopoulos B."/>
            <person name="Lipzen A."/>
            <person name="Chen C."/>
            <person name="Yanf M."/>
            <person name="Daum C."/>
            <person name="Ng V."/>
            <person name="Clum A."/>
            <person name="Ohm R."/>
            <person name="Martin F."/>
            <person name="Silar P."/>
            <person name="Natvig D."/>
            <person name="Lalanne C."/>
            <person name="Gautier V."/>
            <person name="Ament-Velasquez S.L."/>
            <person name="Kruys A."/>
            <person name="Hutchinson M.I."/>
            <person name="Powell A.J."/>
            <person name="Barry K."/>
            <person name="Miller A.N."/>
            <person name="Grigoriev I.V."/>
            <person name="Debuchy R."/>
            <person name="Gladieux P."/>
            <person name="Thoren M.H."/>
            <person name="Johannesson H."/>
        </authorList>
    </citation>
    <scope>NUCLEOTIDE SEQUENCE</scope>
    <source>
        <strain evidence="8">CBS 123565</strain>
    </source>
</reference>
<comment type="caution">
    <text evidence="8">The sequence shown here is derived from an EMBL/GenBank/DDBJ whole genome shotgun (WGS) entry which is preliminary data.</text>
</comment>
<keyword evidence="6" id="KW-0732">Signal</keyword>
<dbReference type="InterPro" id="IPR012951">
    <property type="entry name" value="BBE"/>
</dbReference>
<name>A0AAN6UNM0_9PEZI</name>
<evidence type="ECO:0000259" key="7">
    <source>
        <dbReference type="PROSITE" id="PS51387"/>
    </source>
</evidence>
<evidence type="ECO:0000256" key="2">
    <source>
        <dbReference type="ARBA" id="ARBA00005466"/>
    </source>
</evidence>
<keyword evidence="3" id="KW-0285">Flavoprotein</keyword>
<accession>A0AAN6UNM0</accession>
<evidence type="ECO:0000256" key="6">
    <source>
        <dbReference type="SAM" id="SignalP"/>
    </source>
</evidence>
<proteinExistence type="inferred from homology"/>
<evidence type="ECO:0000256" key="4">
    <source>
        <dbReference type="ARBA" id="ARBA00022827"/>
    </source>
</evidence>
<dbReference type="InterPro" id="IPR016169">
    <property type="entry name" value="FAD-bd_PCMH_sub2"/>
</dbReference>
<comment type="similarity">
    <text evidence="2">Belongs to the oxygen-dependent FAD-linked oxidoreductase family.</text>
</comment>
<dbReference type="Pfam" id="PF01565">
    <property type="entry name" value="FAD_binding_4"/>
    <property type="match status" value="1"/>
</dbReference>
<gene>
    <name evidence="8" type="ORF">BT67DRAFT_419126</name>
</gene>
<sequence length="583" mass="61081">MAALGKICLVLAGLAIGTVSAIPTHPKACRNIPGDPRWPGPRAWAQLNATVGGRLIATNPIATVCHDPSFSAEACAQVEGQWNVAGVMTTRPAEIMAPWFQNQSCAAFTDRSLPCELGSYASYSINVSNARDMAAGIGFARQHNIRLVIKNSGHDFFGKSTGKGGLSLWTRNLTQKKAIHQYRAPYYRGPAVKIGAGVNGKEAAEFASQHGYRFVVGSCPTVGPAGGFTQGGGHSFLSGVYGLGADNVLEWEVVTASGKHVVATPTRNTDLYWALSGGGGGTYGAVVSMTSRVFPDGAIALATLGFNASVVGGPEAFWASVGAVLAQLQPLVDDHGAVAQLSLTHDTLSIFGLMVPGATKPTLATLLTPLLTTLAQTSTALTTTTLNLAIHANTTYTGLYAATVEPLTARIILPPVIGGRFISRANWAANAPAILAALRTTTANNTFAVAITALNTRGTARHTAPPVAPNAAQPAFARAFLSVIVSATWARETQPPWSAAVALQARYRDVIGPALERVSPGAGAYANEANWEQARWQDVFYGSTYPRLRRVKARYDPGGVFYGLTAVGSEGWAPDAAGRLCRV</sequence>
<dbReference type="InterPro" id="IPR016166">
    <property type="entry name" value="FAD-bd_PCMH"/>
</dbReference>
<dbReference type="GO" id="GO:0071949">
    <property type="term" value="F:FAD binding"/>
    <property type="evidence" value="ECO:0007669"/>
    <property type="project" value="InterPro"/>
</dbReference>
<evidence type="ECO:0000313" key="8">
    <source>
        <dbReference type="EMBL" id="KAK4135870.1"/>
    </source>
</evidence>
<feature type="chain" id="PRO_5042876433" evidence="6">
    <location>
        <begin position="22"/>
        <end position="583"/>
    </location>
</feature>
<evidence type="ECO:0000256" key="3">
    <source>
        <dbReference type="ARBA" id="ARBA00022630"/>
    </source>
</evidence>
<dbReference type="GO" id="GO:0016491">
    <property type="term" value="F:oxidoreductase activity"/>
    <property type="evidence" value="ECO:0007669"/>
    <property type="project" value="UniProtKB-KW"/>
</dbReference>
<evidence type="ECO:0000256" key="1">
    <source>
        <dbReference type="ARBA" id="ARBA00001974"/>
    </source>
</evidence>
<dbReference type="EMBL" id="MU853405">
    <property type="protein sequence ID" value="KAK4135870.1"/>
    <property type="molecule type" value="Genomic_DNA"/>
</dbReference>
<reference evidence="8" key="1">
    <citation type="journal article" date="2023" name="Mol. Phylogenet. Evol.">
        <title>Genome-scale phylogeny and comparative genomics of the fungal order Sordariales.</title>
        <authorList>
            <person name="Hensen N."/>
            <person name="Bonometti L."/>
            <person name="Westerberg I."/>
            <person name="Brannstrom I.O."/>
            <person name="Guillou S."/>
            <person name="Cros-Aarteil S."/>
            <person name="Calhoun S."/>
            <person name="Haridas S."/>
            <person name="Kuo A."/>
            <person name="Mondo S."/>
            <person name="Pangilinan J."/>
            <person name="Riley R."/>
            <person name="LaButti K."/>
            <person name="Andreopoulos B."/>
            <person name="Lipzen A."/>
            <person name="Chen C."/>
            <person name="Yan M."/>
            <person name="Daum C."/>
            <person name="Ng V."/>
            <person name="Clum A."/>
            <person name="Steindorff A."/>
            <person name="Ohm R.A."/>
            <person name="Martin F."/>
            <person name="Silar P."/>
            <person name="Natvig D.O."/>
            <person name="Lalanne C."/>
            <person name="Gautier V."/>
            <person name="Ament-Velasquez S.L."/>
            <person name="Kruys A."/>
            <person name="Hutchinson M.I."/>
            <person name="Powell A.J."/>
            <person name="Barry K."/>
            <person name="Miller A.N."/>
            <person name="Grigoriev I.V."/>
            <person name="Debuchy R."/>
            <person name="Gladieux P."/>
            <person name="Hiltunen Thoren M."/>
            <person name="Johannesson H."/>
        </authorList>
    </citation>
    <scope>NUCLEOTIDE SEQUENCE</scope>
    <source>
        <strain evidence="8">CBS 123565</strain>
    </source>
</reference>
<feature type="domain" description="FAD-binding PCMH-type" evidence="7">
    <location>
        <begin position="117"/>
        <end position="296"/>
    </location>
</feature>
<evidence type="ECO:0000313" key="9">
    <source>
        <dbReference type="Proteomes" id="UP001304895"/>
    </source>
</evidence>
<keyword evidence="5" id="KW-0560">Oxidoreductase</keyword>
<dbReference type="PANTHER" id="PTHR42973">
    <property type="entry name" value="BINDING OXIDOREDUCTASE, PUTATIVE (AFU_ORTHOLOGUE AFUA_1G17690)-RELATED"/>
    <property type="match status" value="1"/>
</dbReference>
<organism evidence="8 9">
    <name type="scientific">Trichocladium antarcticum</name>
    <dbReference type="NCBI Taxonomy" id="1450529"/>
    <lineage>
        <taxon>Eukaryota</taxon>
        <taxon>Fungi</taxon>
        <taxon>Dikarya</taxon>
        <taxon>Ascomycota</taxon>
        <taxon>Pezizomycotina</taxon>
        <taxon>Sordariomycetes</taxon>
        <taxon>Sordariomycetidae</taxon>
        <taxon>Sordariales</taxon>
        <taxon>Chaetomiaceae</taxon>
        <taxon>Trichocladium</taxon>
    </lineage>
</organism>
<dbReference type="PANTHER" id="PTHR42973:SF39">
    <property type="entry name" value="FAD-BINDING PCMH-TYPE DOMAIN-CONTAINING PROTEIN"/>
    <property type="match status" value="1"/>
</dbReference>
<comment type="cofactor">
    <cofactor evidence="1">
        <name>FAD</name>
        <dbReference type="ChEBI" id="CHEBI:57692"/>
    </cofactor>
</comment>
<dbReference type="InterPro" id="IPR050416">
    <property type="entry name" value="FAD-linked_Oxidoreductase"/>
</dbReference>
<dbReference type="InterPro" id="IPR006094">
    <property type="entry name" value="Oxid_FAD_bind_N"/>
</dbReference>
<protein>
    <submittedName>
        <fullName evidence="8">FAD-binding domain-containing protein</fullName>
    </submittedName>
</protein>
<feature type="signal peptide" evidence="6">
    <location>
        <begin position="1"/>
        <end position="21"/>
    </location>
</feature>
<dbReference type="AlphaFoldDB" id="A0AAN6UNM0"/>
<dbReference type="Gene3D" id="3.30.465.10">
    <property type="match status" value="2"/>
</dbReference>
<dbReference type="Proteomes" id="UP001304895">
    <property type="component" value="Unassembled WGS sequence"/>
</dbReference>
<evidence type="ECO:0000256" key="5">
    <source>
        <dbReference type="ARBA" id="ARBA00023002"/>
    </source>
</evidence>
<keyword evidence="4" id="KW-0274">FAD</keyword>
<dbReference type="SUPFAM" id="SSF56176">
    <property type="entry name" value="FAD-binding/transporter-associated domain-like"/>
    <property type="match status" value="1"/>
</dbReference>
<dbReference type="PROSITE" id="PS51387">
    <property type="entry name" value="FAD_PCMH"/>
    <property type="match status" value="1"/>
</dbReference>
<dbReference type="InterPro" id="IPR036318">
    <property type="entry name" value="FAD-bd_PCMH-like_sf"/>
</dbReference>
<dbReference type="Pfam" id="PF08031">
    <property type="entry name" value="BBE"/>
    <property type="match status" value="1"/>
</dbReference>
<keyword evidence="9" id="KW-1185">Reference proteome</keyword>